<protein>
    <submittedName>
        <fullName evidence="2">Uncharacterized protein</fullName>
    </submittedName>
</protein>
<feature type="compositionally biased region" description="Low complexity" evidence="1">
    <location>
        <begin position="940"/>
        <end position="953"/>
    </location>
</feature>
<feature type="region of interest" description="Disordered" evidence="1">
    <location>
        <begin position="203"/>
        <end position="349"/>
    </location>
</feature>
<feature type="compositionally biased region" description="Polar residues" evidence="1">
    <location>
        <begin position="290"/>
        <end position="306"/>
    </location>
</feature>
<reference evidence="2 3" key="1">
    <citation type="journal article" date="2018" name="Mol. Biol. Evol.">
        <title>Broad Genomic Sampling Reveals a Smut Pathogenic Ancestry of the Fungal Clade Ustilaginomycotina.</title>
        <authorList>
            <person name="Kijpornyongpan T."/>
            <person name="Mondo S.J."/>
            <person name="Barry K."/>
            <person name="Sandor L."/>
            <person name="Lee J."/>
            <person name="Lipzen A."/>
            <person name="Pangilinan J."/>
            <person name="LaButti K."/>
            <person name="Hainaut M."/>
            <person name="Henrissat B."/>
            <person name="Grigoriev I.V."/>
            <person name="Spatafora J.W."/>
            <person name="Aime M.C."/>
        </authorList>
    </citation>
    <scope>NUCLEOTIDE SEQUENCE [LARGE SCALE GENOMIC DNA]</scope>
    <source>
        <strain evidence="2 3">MCA 4186</strain>
    </source>
</reference>
<feature type="compositionally biased region" description="Low complexity" evidence="1">
    <location>
        <begin position="64"/>
        <end position="80"/>
    </location>
</feature>
<sequence>MSAAVAPAPRGMQRRSLVLAAAAPLSPASSSALPAAAAHSPAAFARRRLSLGESALMAAAPRISSDSLATGSSSSSGSSAQTIMPHSAVAATPRGRQASLARSPRSDVTTFAAASSSGPQQQRHARRSSSIGIASDAPSWLPRGGAVDTTGRPAAAKADASRRYSSSNRTRPQSSTWDYVERPKAAAQLQSAAVLQTAAVLHSGRASQARRPGTADGVRRVGSSSSLLPLQLASPARSGPFNTNHASPPWTTSTPPASKQTSPSRRFSTSYFNSQAEMQRRSKESDTSRSDITSSFEDSQYSSGDLSTCSDDRSSATSASISAPSSPADDLDVSTTKSTRKERAPLAPFTARTWMRERDDDDGETFAPHREARQSYLISPSFGQRIRNDTLASFYGGDRRGASPFTAPRDVRVPMTVEGARIIARRASANSMRDAYDAASTSSRSIASRTHGSVTPQSAAAASAFQPAWQFQPPTSKRGSVGSIDSMRETAPVGSPSALFPEVPFRPFPVSGSRRASGSSRRRSQGTDTTAEDLQAASKRLHRGSMPQGFRPLSMAGDLPPRSGSSMSRRGSMSLEDALAKARAVRQMSGDDGQLEVTPASTDADLLRALADAPSPPPRPAFSPVSRSATPLARESVQKRRSSQPPRPASPAMDPPASGTAFSATIVTAKACTLNFARPFRAFEEASTDGSTRRFSIRSSTSPPATPTTPDFVVTRPKLQLAASSPAVVLSSSPSAISPRMAPLRMLSEPMLSSPPPSRSVSPLDTSRPLPSVTARGPGITASATQPVVLAPSPLSPIPLCSTFSRDSTRVEINGSQPISPEKVSRIRKALRRFFGGSAKAPVRDAPGAAETRREPQLQQSESGIGCIVLAAADDAAAEEYRDWLNKDVRARTGNKKPVNLAHVWKAEMARGGAAPPSALGLAEQPASAPPMWPAAEPVAATTSKRASKRSSTGSFMRLRAMSLATPSTKSRRDAAPAPPMPTSTQQQQQKEPKLPKSSSSASLADMARRHSKLRRSSLQSLSSYLRQRT</sequence>
<dbReference type="Proteomes" id="UP000245946">
    <property type="component" value="Unassembled WGS sequence"/>
</dbReference>
<accession>A0A316Z503</accession>
<feature type="region of interest" description="Disordered" evidence="1">
    <location>
        <begin position="63"/>
        <end position="178"/>
    </location>
</feature>
<evidence type="ECO:0000313" key="3">
    <source>
        <dbReference type="Proteomes" id="UP000245946"/>
    </source>
</evidence>
<feature type="compositionally biased region" description="Low complexity" evidence="1">
    <location>
        <begin position="315"/>
        <end position="328"/>
    </location>
</feature>
<feature type="compositionally biased region" description="Low complexity" evidence="1">
    <location>
        <begin position="1017"/>
        <end position="1030"/>
    </location>
</feature>
<proteinExistence type="predicted"/>
<feature type="compositionally biased region" description="Basic and acidic residues" evidence="1">
    <location>
        <begin position="278"/>
        <end position="289"/>
    </location>
</feature>
<feature type="compositionally biased region" description="Low complexity" evidence="1">
    <location>
        <begin position="443"/>
        <end position="474"/>
    </location>
</feature>
<dbReference type="InterPro" id="IPR006311">
    <property type="entry name" value="TAT_signal"/>
</dbReference>
<feature type="compositionally biased region" description="Low complexity" evidence="1">
    <location>
        <begin position="913"/>
        <end position="923"/>
    </location>
</feature>
<feature type="compositionally biased region" description="Polar residues" evidence="1">
    <location>
        <begin position="163"/>
        <end position="177"/>
    </location>
</feature>
<feature type="compositionally biased region" description="Polar residues" evidence="1">
    <location>
        <begin position="259"/>
        <end position="277"/>
    </location>
</feature>
<keyword evidence="3" id="KW-1185">Reference proteome</keyword>
<name>A0A316Z503_9BASI</name>
<dbReference type="PROSITE" id="PS51318">
    <property type="entry name" value="TAT"/>
    <property type="match status" value="1"/>
</dbReference>
<organism evidence="2 3">
    <name type="scientific">Tilletiopsis washingtonensis</name>
    <dbReference type="NCBI Taxonomy" id="58919"/>
    <lineage>
        <taxon>Eukaryota</taxon>
        <taxon>Fungi</taxon>
        <taxon>Dikarya</taxon>
        <taxon>Basidiomycota</taxon>
        <taxon>Ustilaginomycotina</taxon>
        <taxon>Exobasidiomycetes</taxon>
        <taxon>Entylomatales</taxon>
        <taxon>Entylomatales incertae sedis</taxon>
        <taxon>Tilletiopsis</taxon>
    </lineage>
</organism>
<feature type="region of interest" description="Disordered" evidence="1">
    <location>
        <begin position="610"/>
        <end position="658"/>
    </location>
</feature>
<feature type="compositionally biased region" description="Low complexity" evidence="1">
    <location>
        <begin position="562"/>
        <end position="573"/>
    </location>
</feature>
<dbReference type="GeneID" id="37271824"/>
<evidence type="ECO:0000313" key="2">
    <source>
        <dbReference type="EMBL" id="PWN96669.1"/>
    </source>
</evidence>
<feature type="compositionally biased region" description="Low complexity" evidence="1">
    <location>
        <begin position="223"/>
        <end position="238"/>
    </location>
</feature>
<feature type="region of interest" description="Disordered" evidence="1">
    <location>
        <begin position="748"/>
        <end position="779"/>
    </location>
</feature>
<feature type="compositionally biased region" description="Low complexity" evidence="1">
    <location>
        <begin position="983"/>
        <end position="1006"/>
    </location>
</feature>
<feature type="region of interest" description="Disordered" evidence="1">
    <location>
        <begin position="443"/>
        <end position="573"/>
    </location>
</feature>
<evidence type="ECO:0000256" key="1">
    <source>
        <dbReference type="SAM" id="MobiDB-lite"/>
    </source>
</evidence>
<feature type="compositionally biased region" description="Low complexity" evidence="1">
    <location>
        <begin position="693"/>
        <end position="703"/>
    </location>
</feature>
<feature type="compositionally biased region" description="Polar residues" evidence="1">
    <location>
        <begin position="106"/>
        <end position="132"/>
    </location>
</feature>
<dbReference type="RefSeq" id="XP_025596948.1">
    <property type="nucleotide sequence ID" value="XM_025744280.1"/>
</dbReference>
<feature type="region of interest" description="Disordered" evidence="1">
    <location>
        <begin position="913"/>
        <end position="1030"/>
    </location>
</feature>
<gene>
    <name evidence="2" type="ORF">FA09DRAFT_340031</name>
</gene>
<feature type="compositionally biased region" description="Low complexity" evidence="1">
    <location>
        <begin position="246"/>
        <end position="258"/>
    </location>
</feature>
<dbReference type="EMBL" id="KZ819298">
    <property type="protein sequence ID" value="PWN96669.1"/>
    <property type="molecule type" value="Genomic_DNA"/>
</dbReference>
<feature type="region of interest" description="Disordered" evidence="1">
    <location>
        <begin position="689"/>
        <end position="711"/>
    </location>
</feature>
<dbReference type="AlphaFoldDB" id="A0A316Z503"/>
<feature type="region of interest" description="Disordered" evidence="1">
    <location>
        <begin position="839"/>
        <end position="860"/>
    </location>
</feature>